<dbReference type="InterPro" id="IPR011063">
    <property type="entry name" value="TilS/TtcA_N"/>
</dbReference>
<comment type="similarity">
    <text evidence="8">Belongs to the tRNA(Ile)-lysidine synthase family.</text>
</comment>
<gene>
    <name evidence="8 10" type="primary">tilS</name>
    <name evidence="10" type="ORF">G7058_08405</name>
</gene>
<dbReference type="Gene3D" id="3.40.50.620">
    <property type="entry name" value="HUPs"/>
    <property type="match status" value="1"/>
</dbReference>
<dbReference type="RefSeq" id="WP_166063109.1">
    <property type="nucleotide sequence ID" value="NZ_CP049889.1"/>
</dbReference>
<comment type="domain">
    <text evidence="8">The N-terminal region contains the highly conserved SGGXDS motif, predicted to be a P-loop motif involved in ATP binding.</text>
</comment>
<comment type="subcellular location">
    <subcellularLocation>
        <location evidence="1 8">Cytoplasm</location>
    </subcellularLocation>
</comment>
<dbReference type="InterPro" id="IPR012796">
    <property type="entry name" value="Lysidine-tRNA-synth_C"/>
</dbReference>
<dbReference type="PANTHER" id="PTHR43033">
    <property type="entry name" value="TRNA(ILE)-LYSIDINE SYNTHASE-RELATED"/>
    <property type="match status" value="1"/>
</dbReference>
<evidence type="ECO:0000256" key="7">
    <source>
        <dbReference type="ARBA" id="ARBA00048539"/>
    </source>
</evidence>
<dbReference type="InterPro" id="IPR012795">
    <property type="entry name" value="tRNA_Ile_lys_synt_N"/>
</dbReference>
<evidence type="ECO:0000256" key="4">
    <source>
        <dbReference type="ARBA" id="ARBA00022694"/>
    </source>
</evidence>
<dbReference type="InterPro" id="IPR012094">
    <property type="entry name" value="tRNA_Ile_lys_synt"/>
</dbReference>
<keyword evidence="2 8" id="KW-0963">Cytoplasm</keyword>
<keyword evidence="5 8" id="KW-0547">Nucleotide-binding</keyword>
<organism evidence="10 11">
    <name type="scientific">Jeotgalibaca porci</name>
    <dbReference type="NCBI Taxonomy" id="1868793"/>
    <lineage>
        <taxon>Bacteria</taxon>
        <taxon>Bacillati</taxon>
        <taxon>Bacillota</taxon>
        <taxon>Bacilli</taxon>
        <taxon>Lactobacillales</taxon>
        <taxon>Carnobacteriaceae</taxon>
        <taxon>Jeotgalibaca</taxon>
    </lineage>
</organism>
<evidence type="ECO:0000313" key="11">
    <source>
        <dbReference type="Proteomes" id="UP000501830"/>
    </source>
</evidence>
<proteinExistence type="inferred from homology"/>
<dbReference type="EC" id="6.3.4.19" evidence="8"/>
<evidence type="ECO:0000313" key="10">
    <source>
        <dbReference type="EMBL" id="QIK52046.1"/>
    </source>
</evidence>
<keyword evidence="3 8" id="KW-0436">Ligase</keyword>
<reference evidence="10 11" key="1">
    <citation type="journal article" date="2017" name="Int. J. Syst. Evol. Microbiol.">
        <title>Jeotgalibaca porci sp. nov. and Jeotgalibaca arthritidis sp. nov., isolated from pigs, and emended description of the genus Jeotgalibaca.</title>
        <authorList>
            <person name="Zamora L."/>
            <person name="Perez-Sancho M."/>
            <person name="Dominguez L."/>
            <person name="Fernandez-Garayzabal J.F."/>
            <person name="Vela A.I."/>
        </authorList>
    </citation>
    <scope>NUCLEOTIDE SEQUENCE [LARGE SCALE GENOMIC DNA]</scope>
    <source>
        <strain evidence="10 11">CCUG 69148</strain>
    </source>
</reference>
<dbReference type="Pfam" id="PF11734">
    <property type="entry name" value="TilS_C"/>
    <property type="match status" value="1"/>
</dbReference>
<dbReference type="SUPFAM" id="SSF52402">
    <property type="entry name" value="Adenine nucleotide alpha hydrolases-like"/>
    <property type="match status" value="1"/>
</dbReference>
<evidence type="ECO:0000256" key="2">
    <source>
        <dbReference type="ARBA" id="ARBA00022490"/>
    </source>
</evidence>
<evidence type="ECO:0000256" key="8">
    <source>
        <dbReference type="HAMAP-Rule" id="MF_01161"/>
    </source>
</evidence>
<accession>A0A6G7WII9</accession>
<dbReference type="EMBL" id="CP049889">
    <property type="protein sequence ID" value="QIK52046.1"/>
    <property type="molecule type" value="Genomic_DNA"/>
</dbReference>
<dbReference type="SUPFAM" id="SSF82829">
    <property type="entry name" value="MesJ substrate recognition domain-like"/>
    <property type="match status" value="1"/>
</dbReference>
<comment type="function">
    <text evidence="8">Ligates lysine onto the cytidine present at position 34 of the AUA codon-specific tRNA(Ile) that contains the anticodon CAU, in an ATP-dependent manner. Cytidine is converted to lysidine, thus changing the amino acid specificity of the tRNA from methionine to isoleucine.</text>
</comment>
<comment type="catalytic activity">
    <reaction evidence="7 8">
        <text>cytidine(34) in tRNA(Ile2) + L-lysine + ATP = lysidine(34) in tRNA(Ile2) + AMP + diphosphate + H(+)</text>
        <dbReference type="Rhea" id="RHEA:43744"/>
        <dbReference type="Rhea" id="RHEA-COMP:10625"/>
        <dbReference type="Rhea" id="RHEA-COMP:10670"/>
        <dbReference type="ChEBI" id="CHEBI:15378"/>
        <dbReference type="ChEBI" id="CHEBI:30616"/>
        <dbReference type="ChEBI" id="CHEBI:32551"/>
        <dbReference type="ChEBI" id="CHEBI:33019"/>
        <dbReference type="ChEBI" id="CHEBI:82748"/>
        <dbReference type="ChEBI" id="CHEBI:83665"/>
        <dbReference type="ChEBI" id="CHEBI:456215"/>
        <dbReference type="EC" id="6.3.4.19"/>
    </reaction>
</comment>
<dbReference type="GeneID" id="94553302"/>
<dbReference type="GO" id="GO:0006400">
    <property type="term" value="P:tRNA modification"/>
    <property type="evidence" value="ECO:0007669"/>
    <property type="project" value="UniProtKB-UniRule"/>
</dbReference>
<dbReference type="SMART" id="SM00977">
    <property type="entry name" value="TilS_C"/>
    <property type="match status" value="1"/>
</dbReference>
<dbReference type="Pfam" id="PF01171">
    <property type="entry name" value="ATP_bind_3"/>
    <property type="match status" value="1"/>
</dbReference>
<dbReference type="CDD" id="cd01992">
    <property type="entry name" value="TilS_N"/>
    <property type="match status" value="1"/>
</dbReference>
<feature type="binding site" evidence="8">
    <location>
        <begin position="28"/>
        <end position="33"/>
    </location>
    <ligand>
        <name>ATP</name>
        <dbReference type="ChEBI" id="CHEBI:30616"/>
    </ligand>
</feature>
<dbReference type="PANTHER" id="PTHR43033:SF1">
    <property type="entry name" value="TRNA(ILE)-LYSIDINE SYNTHASE-RELATED"/>
    <property type="match status" value="1"/>
</dbReference>
<dbReference type="GO" id="GO:0005524">
    <property type="term" value="F:ATP binding"/>
    <property type="evidence" value="ECO:0007669"/>
    <property type="project" value="UniProtKB-UniRule"/>
</dbReference>
<dbReference type="KEGG" id="jpo:G7058_08405"/>
<dbReference type="GO" id="GO:0032267">
    <property type="term" value="F:tRNA(Ile)-lysidine synthase activity"/>
    <property type="evidence" value="ECO:0007669"/>
    <property type="project" value="UniProtKB-EC"/>
</dbReference>
<dbReference type="AlphaFoldDB" id="A0A6G7WII9"/>
<feature type="domain" description="Lysidine-tRNA(Ile) synthetase C-terminal" evidence="9">
    <location>
        <begin position="376"/>
        <end position="448"/>
    </location>
</feature>
<sequence>MSIVQLLQKDNAASHYWSANEQVLVACSGGVDSMALLHALQQLPVEDRPDITVLHVHHHLREAAEADYQLVRAYCWEHHLNLEVKHWENPPDTNVEAAARKFRYDFFKEQMAATGSTTVLTAHHADDQIETILMRLTRGSTLKGYAGIQTTRSFGMGTLIRPLLTVEKDTLYAYCAAHAVPFREDETNQMLGYTRNRYRQQVVPLIKKENKQAAQHFTDFSKDLTDLVTIAEPLIQENCQRVFTQKGKEWELDRDAFLKYSDAMKRLVMSHFLTNVWQVAVQRQHVHDIIALTTNEKPQSEINLADGTVQRRYAVIRFLLPQAAKLKKLQFKEDLSLNKWLVLPFNGKIGLFLPSKQECESEPNMYVRKEEVTLPLIVRNWQPGDTIQMNHKKTFTKKISRIFIDKKIPVEEREAAWVVTDQQGKILLVPGYASSIWVHESGDFVLSLININEVQDVTSRY</sequence>
<name>A0A6G7WII9_9LACT</name>
<evidence type="ECO:0000256" key="1">
    <source>
        <dbReference type="ARBA" id="ARBA00004496"/>
    </source>
</evidence>
<keyword evidence="4 8" id="KW-0819">tRNA processing</keyword>
<evidence type="ECO:0000259" key="9">
    <source>
        <dbReference type="SMART" id="SM00977"/>
    </source>
</evidence>
<evidence type="ECO:0000256" key="5">
    <source>
        <dbReference type="ARBA" id="ARBA00022741"/>
    </source>
</evidence>
<keyword evidence="6 8" id="KW-0067">ATP-binding</keyword>
<dbReference type="InterPro" id="IPR014729">
    <property type="entry name" value="Rossmann-like_a/b/a_fold"/>
</dbReference>
<keyword evidence="11" id="KW-1185">Reference proteome</keyword>
<dbReference type="SUPFAM" id="SSF56037">
    <property type="entry name" value="PheT/TilS domain"/>
    <property type="match status" value="1"/>
</dbReference>
<dbReference type="Proteomes" id="UP000501830">
    <property type="component" value="Chromosome"/>
</dbReference>
<dbReference type="NCBIfam" id="TIGR02433">
    <property type="entry name" value="lysidine_TilS_C"/>
    <property type="match status" value="1"/>
</dbReference>
<dbReference type="GO" id="GO:0005737">
    <property type="term" value="C:cytoplasm"/>
    <property type="evidence" value="ECO:0007669"/>
    <property type="project" value="UniProtKB-SubCell"/>
</dbReference>
<evidence type="ECO:0000256" key="3">
    <source>
        <dbReference type="ARBA" id="ARBA00022598"/>
    </source>
</evidence>
<protein>
    <recommendedName>
        <fullName evidence="8">tRNA(Ile)-lysidine synthase</fullName>
        <ecNumber evidence="8">6.3.4.19</ecNumber>
    </recommendedName>
    <alternativeName>
        <fullName evidence="8">tRNA(Ile)-2-lysyl-cytidine synthase</fullName>
    </alternativeName>
    <alternativeName>
        <fullName evidence="8">tRNA(Ile)-lysidine synthetase</fullName>
    </alternativeName>
</protein>
<dbReference type="NCBIfam" id="TIGR02432">
    <property type="entry name" value="lysidine_TilS_N"/>
    <property type="match status" value="1"/>
</dbReference>
<dbReference type="HAMAP" id="MF_01161">
    <property type="entry name" value="tRNA_Ile_lys_synt"/>
    <property type="match status" value="1"/>
</dbReference>
<evidence type="ECO:0000256" key="6">
    <source>
        <dbReference type="ARBA" id="ARBA00022840"/>
    </source>
</evidence>